<reference evidence="1 2" key="1">
    <citation type="submission" date="2015-01" db="EMBL/GenBank/DDBJ databases">
        <title>Evolution of Trichinella species and genotypes.</title>
        <authorList>
            <person name="Korhonen P.K."/>
            <person name="Edoardo P."/>
            <person name="Giuseppe L.R."/>
            <person name="Gasser R.B."/>
        </authorList>
    </citation>
    <scope>NUCLEOTIDE SEQUENCE [LARGE SCALE GENOMIC DNA]</scope>
    <source>
        <strain evidence="1">ISS1029</strain>
    </source>
</reference>
<dbReference type="AlphaFoldDB" id="A0A0V1GNE6"/>
<feature type="non-terminal residue" evidence="1">
    <location>
        <position position="1"/>
    </location>
</feature>
<sequence>LVLPVLIHWKLPCFFKISREISNEERCGYVHCTCQIVSDRLIPISAYFGSQSFPRKFRNFVNY</sequence>
<comment type="caution">
    <text evidence="1">The sequence shown here is derived from an EMBL/GenBank/DDBJ whole genome shotgun (WGS) entry which is preliminary data.</text>
</comment>
<evidence type="ECO:0000313" key="2">
    <source>
        <dbReference type="Proteomes" id="UP000055024"/>
    </source>
</evidence>
<organism evidence="1 2">
    <name type="scientific">Trichinella zimbabwensis</name>
    <dbReference type="NCBI Taxonomy" id="268475"/>
    <lineage>
        <taxon>Eukaryota</taxon>
        <taxon>Metazoa</taxon>
        <taxon>Ecdysozoa</taxon>
        <taxon>Nematoda</taxon>
        <taxon>Enoplea</taxon>
        <taxon>Dorylaimia</taxon>
        <taxon>Trichinellida</taxon>
        <taxon>Trichinellidae</taxon>
        <taxon>Trichinella</taxon>
    </lineage>
</organism>
<dbReference type="Proteomes" id="UP000055024">
    <property type="component" value="Unassembled WGS sequence"/>
</dbReference>
<gene>
    <name evidence="1" type="ORF">T11_5407</name>
</gene>
<feature type="non-terminal residue" evidence="1">
    <location>
        <position position="63"/>
    </location>
</feature>
<evidence type="ECO:0000313" key="1">
    <source>
        <dbReference type="EMBL" id="KRY99522.1"/>
    </source>
</evidence>
<dbReference type="EMBL" id="JYDP01000807">
    <property type="protein sequence ID" value="KRY99522.1"/>
    <property type="molecule type" value="Genomic_DNA"/>
</dbReference>
<name>A0A0V1GNE6_9BILA</name>
<accession>A0A0V1GNE6</accession>
<protein>
    <submittedName>
        <fullName evidence="1">Uncharacterized protein</fullName>
    </submittedName>
</protein>
<keyword evidence="2" id="KW-1185">Reference proteome</keyword>
<proteinExistence type="predicted"/>